<dbReference type="GO" id="GO:0006355">
    <property type="term" value="P:regulation of DNA-templated transcription"/>
    <property type="evidence" value="ECO:0007669"/>
    <property type="project" value="InterPro"/>
</dbReference>
<dbReference type="NCBIfam" id="NF008149">
    <property type="entry name" value="PRK10901.1"/>
    <property type="match status" value="1"/>
</dbReference>
<feature type="binding site" evidence="14">
    <location>
        <position position="311"/>
    </location>
    <ligand>
        <name>S-adenosyl-L-methionine</name>
        <dbReference type="ChEBI" id="CHEBI:59789"/>
    </ligand>
</feature>
<dbReference type="eggNOG" id="COG0144">
    <property type="taxonomic scope" value="Bacteria"/>
</dbReference>
<evidence type="ECO:0000256" key="12">
    <source>
        <dbReference type="ARBA" id="ARBA00031088"/>
    </source>
</evidence>
<dbReference type="Gene3D" id="1.10.287.730">
    <property type="entry name" value="Helix hairpin bin"/>
    <property type="match status" value="1"/>
</dbReference>
<evidence type="ECO:0000256" key="4">
    <source>
        <dbReference type="ARBA" id="ARBA00012140"/>
    </source>
</evidence>
<dbReference type="PRINTS" id="PR02008">
    <property type="entry name" value="RCMTFAMILY"/>
</dbReference>
<keyword evidence="9 14" id="KW-0949">S-adenosyl-L-methionine</keyword>
<dbReference type="InterPro" id="IPR023267">
    <property type="entry name" value="RCMT"/>
</dbReference>
<dbReference type="Pfam" id="PF22458">
    <property type="entry name" value="RsmF-B_ferredox"/>
    <property type="match status" value="1"/>
</dbReference>
<dbReference type="SUPFAM" id="SSF53335">
    <property type="entry name" value="S-adenosyl-L-methionine-dependent methyltransferases"/>
    <property type="match status" value="1"/>
</dbReference>
<dbReference type="FunFam" id="3.40.50.150:FF:000022">
    <property type="entry name" value="Ribosomal RNA small subunit methyltransferase B"/>
    <property type="match status" value="1"/>
</dbReference>
<feature type="binding site" evidence="14">
    <location>
        <position position="331"/>
    </location>
    <ligand>
        <name>S-adenosyl-L-methionine</name>
        <dbReference type="ChEBI" id="CHEBI:59789"/>
    </ligand>
</feature>
<evidence type="ECO:0000256" key="11">
    <source>
        <dbReference type="ARBA" id="ARBA00030399"/>
    </source>
</evidence>
<dbReference type="NCBIfam" id="NF011494">
    <property type="entry name" value="PRK14902.1"/>
    <property type="match status" value="1"/>
</dbReference>
<dbReference type="PROSITE" id="PS01153">
    <property type="entry name" value="NOL1_NOP2_SUN"/>
    <property type="match status" value="1"/>
</dbReference>
<organism evidence="16 17">
    <name type="scientific">Actinobacillus minor NM305</name>
    <dbReference type="NCBI Taxonomy" id="637911"/>
    <lineage>
        <taxon>Bacteria</taxon>
        <taxon>Pseudomonadati</taxon>
        <taxon>Pseudomonadota</taxon>
        <taxon>Gammaproteobacteria</taxon>
        <taxon>Pasteurellales</taxon>
        <taxon>Pasteurellaceae</taxon>
        <taxon>Actinobacillus</taxon>
    </lineage>
</organism>
<dbReference type="Gene3D" id="1.10.940.10">
    <property type="entry name" value="NusB-like"/>
    <property type="match status" value="1"/>
</dbReference>
<dbReference type="EMBL" id="ACQL01000001">
    <property type="protein sequence ID" value="EER48270.1"/>
    <property type="molecule type" value="Genomic_DNA"/>
</dbReference>
<comment type="function">
    <text evidence="1">Specifically methylates the cytosine at position 967 (m5C967) of 16S rRNA.</text>
</comment>
<protein>
    <recommendedName>
        <fullName evidence="4">16S rRNA (cytosine(967)-C(5))-methyltransferase</fullName>
        <ecNumber evidence="4">2.1.1.176</ecNumber>
    </recommendedName>
    <alternativeName>
        <fullName evidence="11">16S rRNA m5C967 methyltransferase</fullName>
    </alternativeName>
    <alternativeName>
        <fullName evidence="12">rRNA (cytosine-C(5)-)-methyltransferase RsmB</fullName>
    </alternativeName>
</protein>
<dbReference type="Pfam" id="PF01029">
    <property type="entry name" value="NusB"/>
    <property type="match status" value="1"/>
</dbReference>
<evidence type="ECO:0000256" key="1">
    <source>
        <dbReference type="ARBA" id="ARBA00002724"/>
    </source>
</evidence>
<dbReference type="InterPro" id="IPR001678">
    <property type="entry name" value="MeTrfase_RsmB-F_NOP2_dom"/>
</dbReference>
<dbReference type="InterPro" id="IPR029063">
    <property type="entry name" value="SAM-dependent_MTases_sf"/>
</dbReference>
<dbReference type="Gene3D" id="3.40.50.150">
    <property type="entry name" value="Vaccinia Virus protein VP39"/>
    <property type="match status" value="1"/>
</dbReference>
<evidence type="ECO:0000256" key="13">
    <source>
        <dbReference type="ARBA" id="ARBA00047283"/>
    </source>
</evidence>
<dbReference type="Proteomes" id="UP000005532">
    <property type="component" value="Unassembled WGS sequence"/>
</dbReference>
<dbReference type="FunFam" id="1.10.940.10:FF:000002">
    <property type="entry name" value="Ribosomal RNA small subunit methyltransferase B"/>
    <property type="match status" value="1"/>
</dbReference>
<dbReference type="Pfam" id="PF01189">
    <property type="entry name" value="Methyltr_RsmB-F"/>
    <property type="match status" value="1"/>
</dbReference>
<comment type="caution">
    <text evidence="16">The sequence shown here is derived from an EMBL/GenBank/DDBJ whole genome shotgun (WGS) entry which is preliminary data.</text>
</comment>
<accession>C5RYK1</accession>
<reference evidence="16 17" key="1">
    <citation type="journal article" date="2010" name="Vet. Microbiol.">
        <title>Production of haemolysins by strains of the Actinobacillus minor/porcitonsillarum complex.</title>
        <authorList>
            <person name="Arya G."/>
            <person name="Niven D.F."/>
        </authorList>
    </citation>
    <scope>NUCLEOTIDE SEQUENCE [LARGE SCALE GENOMIC DNA]</scope>
    <source>
        <strain evidence="16 17">NM305</strain>
    </source>
</reference>
<feature type="domain" description="SAM-dependent MTase RsmB/NOP-type" evidence="15">
    <location>
        <begin position="170"/>
        <end position="440"/>
    </location>
</feature>
<gene>
    <name evidence="16" type="ORF">AM305_00145</name>
</gene>
<dbReference type="PANTHER" id="PTHR22807">
    <property type="entry name" value="NOP2 YEAST -RELATED NOL1/NOP2/FMU SUN DOMAIN-CONTAINING"/>
    <property type="match status" value="1"/>
</dbReference>
<proteinExistence type="inferred from homology"/>
<evidence type="ECO:0000256" key="3">
    <source>
        <dbReference type="ARBA" id="ARBA00007494"/>
    </source>
</evidence>
<dbReference type="InterPro" id="IPR018314">
    <property type="entry name" value="RsmB/NOL1/NOP2-like_CS"/>
</dbReference>
<keyword evidence="7 14" id="KW-0489">Methyltransferase</keyword>
<evidence type="ECO:0000256" key="5">
    <source>
        <dbReference type="ARBA" id="ARBA00022490"/>
    </source>
</evidence>
<comment type="subcellular location">
    <subcellularLocation>
        <location evidence="2">Cytoplasm</location>
    </subcellularLocation>
</comment>
<dbReference type="CDD" id="cd02440">
    <property type="entry name" value="AdoMet_MTases"/>
    <property type="match status" value="1"/>
</dbReference>
<evidence type="ECO:0000256" key="9">
    <source>
        <dbReference type="ARBA" id="ARBA00022691"/>
    </source>
</evidence>
<comment type="similarity">
    <text evidence="3 14">Belongs to the class I-like SAM-binding methyltransferase superfamily. RsmB/NOP family.</text>
</comment>
<dbReference type="PANTHER" id="PTHR22807:SF61">
    <property type="entry name" value="NOL1_NOP2_SUN FAMILY PROTEIN _ ANTITERMINATION NUSB DOMAIN-CONTAINING PROTEIN"/>
    <property type="match status" value="1"/>
</dbReference>
<dbReference type="InterPro" id="IPR035926">
    <property type="entry name" value="NusB-like_sf"/>
</dbReference>
<keyword evidence="6" id="KW-0698">rRNA processing</keyword>
<dbReference type="InterPro" id="IPR004573">
    <property type="entry name" value="rRNA_ssu_MeTfrase_B"/>
</dbReference>
<dbReference type="InterPro" id="IPR006027">
    <property type="entry name" value="NusB_RsmB_TIM44"/>
</dbReference>
<dbReference type="GO" id="GO:0070475">
    <property type="term" value="P:rRNA base methylation"/>
    <property type="evidence" value="ECO:0007669"/>
    <property type="project" value="TreeGrafter"/>
</dbReference>
<dbReference type="EC" id="2.1.1.176" evidence="4"/>
<evidence type="ECO:0000256" key="8">
    <source>
        <dbReference type="ARBA" id="ARBA00022679"/>
    </source>
</evidence>
<dbReference type="AlphaFoldDB" id="C5RYK1"/>
<evidence type="ECO:0000256" key="2">
    <source>
        <dbReference type="ARBA" id="ARBA00004496"/>
    </source>
</evidence>
<evidence type="ECO:0000313" key="17">
    <source>
        <dbReference type="Proteomes" id="UP000005532"/>
    </source>
</evidence>
<dbReference type="NCBIfam" id="TIGR00563">
    <property type="entry name" value="rsmB"/>
    <property type="match status" value="1"/>
</dbReference>
<feature type="binding site" evidence="14">
    <location>
        <begin position="262"/>
        <end position="268"/>
    </location>
    <ligand>
        <name>S-adenosyl-L-methionine</name>
        <dbReference type="ChEBI" id="CHEBI:59789"/>
    </ligand>
</feature>
<evidence type="ECO:0000256" key="7">
    <source>
        <dbReference type="ARBA" id="ARBA00022603"/>
    </source>
</evidence>
<keyword evidence="5" id="KW-0963">Cytoplasm</keyword>
<feature type="binding site" evidence="14">
    <location>
        <position position="285"/>
    </location>
    <ligand>
        <name>S-adenosyl-L-methionine</name>
        <dbReference type="ChEBI" id="CHEBI:59789"/>
    </ligand>
</feature>
<keyword evidence="10 14" id="KW-0694">RNA-binding</keyword>
<evidence type="ECO:0000259" key="15">
    <source>
        <dbReference type="PROSITE" id="PS51686"/>
    </source>
</evidence>
<dbReference type="GO" id="GO:0009383">
    <property type="term" value="F:rRNA (cytosine-C5-)-methyltransferase activity"/>
    <property type="evidence" value="ECO:0007669"/>
    <property type="project" value="TreeGrafter"/>
</dbReference>
<name>C5RYK1_9PAST</name>
<keyword evidence="8 14" id="KW-0808">Transferase</keyword>
<evidence type="ECO:0000313" key="16">
    <source>
        <dbReference type="EMBL" id="EER48270.1"/>
    </source>
</evidence>
<dbReference type="Gene3D" id="3.30.70.1170">
    <property type="entry name" value="Sun protein, domain 3"/>
    <property type="match status" value="1"/>
</dbReference>
<evidence type="ECO:0000256" key="10">
    <source>
        <dbReference type="ARBA" id="ARBA00022884"/>
    </source>
</evidence>
<dbReference type="GO" id="GO:0005829">
    <property type="term" value="C:cytosol"/>
    <property type="evidence" value="ECO:0007669"/>
    <property type="project" value="TreeGrafter"/>
</dbReference>
<dbReference type="InterPro" id="IPR049560">
    <property type="entry name" value="MeTrfase_RsmB-F_NOP2_cat"/>
</dbReference>
<comment type="catalytic activity">
    <reaction evidence="13">
        <text>cytidine(967) in 16S rRNA + S-adenosyl-L-methionine = 5-methylcytidine(967) in 16S rRNA + S-adenosyl-L-homocysteine + H(+)</text>
        <dbReference type="Rhea" id="RHEA:42748"/>
        <dbReference type="Rhea" id="RHEA-COMP:10219"/>
        <dbReference type="Rhea" id="RHEA-COMP:10220"/>
        <dbReference type="ChEBI" id="CHEBI:15378"/>
        <dbReference type="ChEBI" id="CHEBI:57856"/>
        <dbReference type="ChEBI" id="CHEBI:59789"/>
        <dbReference type="ChEBI" id="CHEBI:74483"/>
        <dbReference type="ChEBI" id="CHEBI:82748"/>
        <dbReference type="EC" id="2.1.1.176"/>
    </reaction>
</comment>
<dbReference type="GO" id="GO:0003723">
    <property type="term" value="F:RNA binding"/>
    <property type="evidence" value="ECO:0007669"/>
    <property type="project" value="UniProtKB-UniRule"/>
</dbReference>
<dbReference type="InterPro" id="IPR054728">
    <property type="entry name" value="RsmB-like_ferredoxin"/>
</dbReference>
<feature type="active site" description="Nucleophile" evidence="14">
    <location>
        <position position="384"/>
    </location>
</feature>
<dbReference type="PROSITE" id="PS51686">
    <property type="entry name" value="SAM_MT_RSMB_NOP"/>
    <property type="match status" value="1"/>
</dbReference>
<sequence>MKVTKNRKMKKKQNARAVAAHIILQVLDQGKSLATLIPEAQSQVESKDLPLVQEIAFGVCRVLPRLENIIKQLVEKPLKGKTRLVHCLLLVGLYQLLYMRVPAHAAVDEVVNATKSLKLDSFRALTNGVLRRFLREQETILAKVDKHWQTLHPEWLVNKLKKAYPNWREIVEANNQKPPMWIRVNTQHTNRADYIGLLGDLAKNTENATAYLPDCAIALDKAVSVNRLPHFEQGWATVQDAHAQWSAELLDAQNGELILDACAAPGGKTTHILEKAPQAKVIALDIEEARLARVKENLARLNQRATVICGDASQPEQWLDNGVMFDRILLDAPCSATGVIRRHPDIKWLRKEEDIAELAALQSKILNALWARLKPNGILLYATCSILPEENTEQIQQFIANTPNAKLVEMDFHGEKMLEKQFFPQNHGGDGFFYAKLLKGNTNV</sequence>
<evidence type="ECO:0000256" key="14">
    <source>
        <dbReference type="PROSITE-ProRule" id="PRU01023"/>
    </source>
</evidence>
<dbReference type="SUPFAM" id="SSF48013">
    <property type="entry name" value="NusB-like"/>
    <property type="match status" value="1"/>
</dbReference>
<evidence type="ECO:0000256" key="6">
    <source>
        <dbReference type="ARBA" id="ARBA00022552"/>
    </source>
</evidence>